<comment type="subunit">
    <text evidence="6">Homotetramer.</text>
</comment>
<dbReference type="SUPFAM" id="SSF53613">
    <property type="entry name" value="Ribokinase-like"/>
    <property type="match status" value="1"/>
</dbReference>
<dbReference type="GO" id="GO:0110051">
    <property type="term" value="P:metabolite repair"/>
    <property type="evidence" value="ECO:0007669"/>
    <property type="project" value="TreeGrafter"/>
</dbReference>
<dbReference type="HAMAP" id="MF_01965">
    <property type="entry name" value="NADHX_dehydratase"/>
    <property type="match status" value="1"/>
</dbReference>
<accession>A0A841IXF3</accession>
<comment type="function">
    <text evidence="6">Catalyzes the dehydration of the S-form of NAD(P)HX at the expense of ADP, which is converted to AMP. Together with NAD(P)HX epimerase, which catalyzes the epimerization of the S- and R-forms, the enzyme allows the repair of both epimers of NAD(P)HX, a damaged form of NAD(P)H that is a result of enzymatic or heat-dependent hydration.</text>
</comment>
<name>A0A841IXF3_9SPHN</name>
<dbReference type="PROSITE" id="PS51383">
    <property type="entry name" value="YJEF_C_3"/>
    <property type="match status" value="1"/>
</dbReference>
<feature type="binding site" evidence="6">
    <location>
        <position position="165"/>
    </location>
    <ligand>
        <name>(6S)-NADPHX</name>
        <dbReference type="ChEBI" id="CHEBI:64076"/>
    </ligand>
</feature>
<evidence type="ECO:0000313" key="8">
    <source>
        <dbReference type="EMBL" id="MBB6123343.1"/>
    </source>
</evidence>
<feature type="binding site" evidence="6">
    <location>
        <position position="231"/>
    </location>
    <ligand>
        <name>AMP</name>
        <dbReference type="ChEBI" id="CHEBI:456215"/>
    </ligand>
</feature>
<proteinExistence type="inferred from homology"/>
<feature type="binding site" evidence="6">
    <location>
        <position position="112"/>
    </location>
    <ligand>
        <name>(6S)-NADPHX</name>
        <dbReference type="ChEBI" id="CHEBI:64076"/>
    </ligand>
</feature>
<dbReference type="AlphaFoldDB" id="A0A841IXF3"/>
<dbReference type="NCBIfam" id="TIGR00196">
    <property type="entry name" value="yjeF_cterm"/>
    <property type="match status" value="1"/>
</dbReference>
<dbReference type="GO" id="GO:0016301">
    <property type="term" value="F:kinase activity"/>
    <property type="evidence" value="ECO:0007669"/>
    <property type="project" value="UniProtKB-KW"/>
</dbReference>
<dbReference type="EC" id="4.2.1.136" evidence="6"/>
<dbReference type="Proteomes" id="UP000552700">
    <property type="component" value="Unassembled WGS sequence"/>
</dbReference>
<organism evidence="8 9">
    <name type="scientific">Sphingobium subterraneum</name>
    <dbReference type="NCBI Taxonomy" id="627688"/>
    <lineage>
        <taxon>Bacteria</taxon>
        <taxon>Pseudomonadati</taxon>
        <taxon>Pseudomonadota</taxon>
        <taxon>Alphaproteobacteria</taxon>
        <taxon>Sphingomonadales</taxon>
        <taxon>Sphingomonadaceae</taxon>
        <taxon>Sphingobium</taxon>
    </lineage>
</organism>
<evidence type="ECO:0000256" key="5">
    <source>
        <dbReference type="ARBA" id="ARBA00023239"/>
    </source>
</evidence>
<evidence type="ECO:0000259" key="7">
    <source>
        <dbReference type="PROSITE" id="PS51383"/>
    </source>
</evidence>
<dbReference type="InterPro" id="IPR000631">
    <property type="entry name" value="CARKD"/>
</dbReference>
<protein>
    <recommendedName>
        <fullName evidence="6">ADP-dependent (S)-NAD(P)H-hydrate dehydratase</fullName>
        <ecNumber evidence="6">4.2.1.136</ecNumber>
    </recommendedName>
    <alternativeName>
        <fullName evidence="6">ADP-dependent NAD(P)HX dehydratase</fullName>
    </alternativeName>
</protein>
<dbReference type="Gene3D" id="3.40.1190.20">
    <property type="match status" value="1"/>
</dbReference>
<evidence type="ECO:0000313" key="9">
    <source>
        <dbReference type="Proteomes" id="UP000552700"/>
    </source>
</evidence>
<dbReference type="GO" id="GO:0052855">
    <property type="term" value="F:ADP-dependent NAD(P)H-hydrate dehydratase activity"/>
    <property type="evidence" value="ECO:0007669"/>
    <property type="project" value="UniProtKB-UniRule"/>
</dbReference>
<dbReference type="InterPro" id="IPR017953">
    <property type="entry name" value="Carbohydrate_kinase_pred_CS"/>
</dbReference>
<dbReference type="GO" id="GO:0005524">
    <property type="term" value="F:ATP binding"/>
    <property type="evidence" value="ECO:0007669"/>
    <property type="project" value="UniProtKB-KW"/>
</dbReference>
<evidence type="ECO:0000256" key="6">
    <source>
        <dbReference type="HAMAP-Rule" id="MF_01965"/>
    </source>
</evidence>
<feature type="domain" description="YjeF C-terminal" evidence="7">
    <location>
        <begin position="6"/>
        <end position="291"/>
    </location>
</feature>
<feature type="binding site" evidence="6">
    <location>
        <position position="41"/>
    </location>
    <ligand>
        <name>(6S)-NADPHX</name>
        <dbReference type="ChEBI" id="CHEBI:64076"/>
    </ligand>
</feature>
<sequence>MVVIDSAWLAAHPLPVHEPGTDKNGRGRVVIVGGSALVPGALRLTAEAALRTGAGKVRAATIAAAAISLGVTMPEIAVTALPQDQNGEIANDAANNLRGPISQCDTLVFGPGMSTQDGTGTLIQGVLKTPRPDLSLVLDAAGVSGAGRLARVIAGHGGRTILTPHHGEMARLTGMSETAVADAPEETALRVAAEFNALVVLKSHETVIATPAGEMIHYGSDCIGLATGGSGDVLAGAIGGLLSRGADPLTAAAWGVWMHGEAGRILAERIGALGFLARELPGEFPRLMQHGARLPE</sequence>
<dbReference type="PANTHER" id="PTHR12592:SF0">
    <property type="entry name" value="ATP-DEPENDENT (S)-NAD(P)H-HYDRATE DEHYDRATASE"/>
    <property type="match status" value="1"/>
</dbReference>
<dbReference type="GO" id="GO:0052856">
    <property type="term" value="F:NAD(P)HX epimerase activity"/>
    <property type="evidence" value="ECO:0007669"/>
    <property type="project" value="TreeGrafter"/>
</dbReference>
<comment type="caution">
    <text evidence="8">The sequence shown here is derived from an EMBL/GenBank/DDBJ whole genome shotgun (WGS) entry which is preliminary data.</text>
</comment>
<keyword evidence="9" id="KW-1185">Reference proteome</keyword>
<feature type="binding site" evidence="6">
    <location>
        <position position="232"/>
    </location>
    <ligand>
        <name>(6S)-NADPHX</name>
        <dbReference type="ChEBI" id="CHEBI:64076"/>
    </ligand>
</feature>
<keyword evidence="8" id="KW-0418">Kinase</keyword>
<evidence type="ECO:0000256" key="4">
    <source>
        <dbReference type="ARBA" id="ARBA00023027"/>
    </source>
</evidence>
<keyword evidence="5 6" id="KW-0456">Lyase</keyword>
<evidence type="ECO:0000256" key="3">
    <source>
        <dbReference type="ARBA" id="ARBA00022857"/>
    </source>
</evidence>
<dbReference type="PROSITE" id="PS01050">
    <property type="entry name" value="YJEF_C_2"/>
    <property type="match status" value="1"/>
</dbReference>
<dbReference type="GO" id="GO:0046496">
    <property type="term" value="P:nicotinamide nucleotide metabolic process"/>
    <property type="evidence" value="ECO:0007669"/>
    <property type="project" value="UniProtKB-UniRule"/>
</dbReference>
<comment type="similarity">
    <text evidence="6">Belongs to the NnrD/CARKD family.</text>
</comment>
<comment type="catalytic activity">
    <reaction evidence="6">
        <text>(6S)-NADPHX + ADP = AMP + phosphate + NADPH + H(+)</text>
        <dbReference type="Rhea" id="RHEA:32235"/>
        <dbReference type="ChEBI" id="CHEBI:15378"/>
        <dbReference type="ChEBI" id="CHEBI:43474"/>
        <dbReference type="ChEBI" id="CHEBI:57783"/>
        <dbReference type="ChEBI" id="CHEBI:64076"/>
        <dbReference type="ChEBI" id="CHEBI:456215"/>
        <dbReference type="ChEBI" id="CHEBI:456216"/>
        <dbReference type="EC" id="4.2.1.136"/>
    </reaction>
</comment>
<gene>
    <name evidence="6" type="primary">nnrD</name>
    <name evidence="8" type="ORF">FHS92_001050</name>
</gene>
<keyword evidence="8" id="KW-0808">Transferase</keyword>
<dbReference type="EMBL" id="JACIJP010000001">
    <property type="protein sequence ID" value="MBB6123343.1"/>
    <property type="molecule type" value="Genomic_DNA"/>
</dbReference>
<dbReference type="RefSeq" id="WP_184078180.1">
    <property type="nucleotide sequence ID" value="NZ_JACIJP010000001.1"/>
</dbReference>
<keyword evidence="3 6" id="KW-0521">NADP</keyword>
<dbReference type="Pfam" id="PF01256">
    <property type="entry name" value="Carb_kinase"/>
    <property type="match status" value="1"/>
</dbReference>
<evidence type="ECO:0000256" key="1">
    <source>
        <dbReference type="ARBA" id="ARBA00022741"/>
    </source>
</evidence>
<comment type="cofactor">
    <cofactor evidence="6">
        <name>Mg(2+)</name>
        <dbReference type="ChEBI" id="CHEBI:18420"/>
    </cofactor>
</comment>
<keyword evidence="1 6" id="KW-0547">Nucleotide-binding</keyword>
<reference evidence="8 9" key="1">
    <citation type="submission" date="2020-08" db="EMBL/GenBank/DDBJ databases">
        <title>Genomic Encyclopedia of Type Strains, Phase IV (KMG-IV): sequencing the most valuable type-strain genomes for metagenomic binning, comparative biology and taxonomic classification.</title>
        <authorList>
            <person name="Goeker M."/>
        </authorList>
    </citation>
    <scope>NUCLEOTIDE SEQUENCE [LARGE SCALE GENOMIC DNA]</scope>
    <source>
        <strain evidence="8 9">DSM 102255</strain>
    </source>
</reference>
<comment type="catalytic activity">
    <reaction evidence="6">
        <text>(6S)-NADHX + ADP = AMP + phosphate + NADH + H(+)</text>
        <dbReference type="Rhea" id="RHEA:32223"/>
        <dbReference type="ChEBI" id="CHEBI:15378"/>
        <dbReference type="ChEBI" id="CHEBI:43474"/>
        <dbReference type="ChEBI" id="CHEBI:57945"/>
        <dbReference type="ChEBI" id="CHEBI:64074"/>
        <dbReference type="ChEBI" id="CHEBI:456215"/>
        <dbReference type="ChEBI" id="CHEBI:456216"/>
        <dbReference type="EC" id="4.2.1.136"/>
    </reaction>
</comment>
<dbReference type="CDD" id="cd01171">
    <property type="entry name" value="YXKO-related"/>
    <property type="match status" value="1"/>
</dbReference>
<keyword evidence="4 6" id="KW-0520">NAD</keyword>
<feature type="binding site" evidence="6">
    <location>
        <begin position="202"/>
        <end position="206"/>
    </location>
    <ligand>
        <name>AMP</name>
        <dbReference type="ChEBI" id="CHEBI:456215"/>
    </ligand>
</feature>
<dbReference type="InterPro" id="IPR029056">
    <property type="entry name" value="Ribokinase-like"/>
</dbReference>
<dbReference type="PANTHER" id="PTHR12592">
    <property type="entry name" value="ATP-DEPENDENT (S)-NAD(P)H-HYDRATE DEHYDRATASE FAMILY MEMBER"/>
    <property type="match status" value="1"/>
</dbReference>
<evidence type="ECO:0000256" key="2">
    <source>
        <dbReference type="ARBA" id="ARBA00022840"/>
    </source>
</evidence>
<keyword evidence="2 6" id="KW-0067">ATP-binding</keyword>